<dbReference type="InterPro" id="IPR038441">
    <property type="entry name" value="THAP_Znf_sf"/>
</dbReference>
<keyword evidence="5" id="KW-0862">Zinc</keyword>
<keyword evidence="8 12" id="KW-0238">DNA-binding</keyword>
<protein>
    <submittedName>
        <fullName evidence="14">THAP domain-containing protein 1</fullName>
    </submittedName>
</protein>
<dbReference type="EMBL" id="GL439108">
    <property type="protein sequence ID" value="EFN67831.1"/>
    <property type="molecule type" value="Genomic_DNA"/>
</dbReference>
<keyword evidence="15" id="KW-1185">Reference proteome</keyword>
<evidence type="ECO:0000259" key="13">
    <source>
        <dbReference type="PROSITE" id="PS50950"/>
    </source>
</evidence>
<dbReference type="GO" id="GO:0005654">
    <property type="term" value="C:nucleoplasm"/>
    <property type="evidence" value="ECO:0007669"/>
    <property type="project" value="UniProtKB-SubCell"/>
</dbReference>
<dbReference type="AlphaFoldDB" id="E2AFD8"/>
<evidence type="ECO:0000256" key="6">
    <source>
        <dbReference type="ARBA" id="ARBA00023015"/>
    </source>
</evidence>
<dbReference type="GO" id="GO:0008270">
    <property type="term" value="F:zinc ion binding"/>
    <property type="evidence" value="ECO:0007669"/>
    <property type="project" value="UniProtKB-KW"/>
</dbReference>
<evidence type="ECO:0000313" key="15">
    <source>
        <dbReference type="Proteomes" id="UP000000311"/>
    </source>
</evidence>
<keyword evidence="7" id="KW-0175">Coiled coil</keyword>
<evidence type="ECO:0000256" key="1">
    <source>
        <dbReference type="ARBA" id="ARBA00004642"/>
    </source>
</evidence>
<evidence type="ECO:0000256" key="8">
    <source>
        <dbReference type="ARBA" id="ARBA00023125"/>
    </source>
</evidence>
<keyword evidence="6" id="KW-0805">Transcription regulation</keyword>
<evidence type="ECO:0000313" key="14">
    <source>
        <dbReference type="EMBL" id="EFN67831.1"/>
    </source>
</evidence>
<keyword evidence="9" id="KW-0804">Transcription</keyword>
<name>E2AFD8_CAMFO</name>
<sequence length="160" mass="18563">MVNNCCIKGCKNIWQPYSNVTYHKFPVRDVERFAKWMSIDQLRDIKVTSTKRICSEHFTPQSFEEYGVLKRLKKDAIPTIFGDTLYNIDDNLTEADDIETHDITIYLDDICEKQMEVLDEVSKPDAQEASALNKKDNLSVSRTDLCSNWKEHSIAHTELN</sequence>
<organism evidence="15">
    <name type="scientific">Camponotus floridanus</name>
    <name type="common">Florida carpenter ant</name>
    <dbReference type="NCBI Taxonomy" id="104421"/>
    <lineage>
        <taxon>Eukaryota</taxon>
        <taxon>Metazoa</taxon>
        <taxon>Ecdysozoa</taxon>
        <taxon>Arthropoda</taxon>
        <taxon>Hexapoda</taxon>
        <taxon>Insecta</taxon>
        <taxon>Pterygota</taxon>
        <taxon>Neoptera</taxon>
        <taxon>Endopterygota</taxon>
        <taxon>Hymenoptera</taxon>
        <taxon>Apocrita</taxon>
        <taxon>Aculeata</taxon>
        <taxon>Formicoidea</taxon>
        <taxon>Formicidae</taxon>
        <taxon>Formicinae</taxon>
        <taxon>Camponotus</taxon>
    </lineage>
</organism>
<dbReference type="STRING" id="104421.E2AFD8"/>
<evidence type="ECO:0000256" key="10">
    <source>
        <dbReference type="ARBA" id="ARBA00023242"/>
    </source>
</evidence>
<evidence type="ECO:0000256" key="5">
    <source>
        <dbReference type="ARBA" id="ARBA00022833"/>
    </source>
</evidence>
<dbReference type="InParanoid" id="E2AFD8"/>
<evidence type="ECO:0000256" key="7">
    <source>
        <dbReference type="ARBA" id="ARBA00023054"/>
    </source>
</evidence>
<reference evidence="14 15" key="1">
    <citation type="journal article" date="2010" name="Science">
        <title>Genomic comparison of the ants Camponotus floridanus and Harpegnathos saltator.</title>
        <authorList>
            <person name="Bonasio R."/>
            <person name="Zhang G."/>
            <person name="Ye C."/>
            <person name="Mutti N.S."/>
            <person name="Fang X."/>
            <person name="Qin N."/>
            <person name="Donahue G."/>
            <person name="Yang P."/>
            <person name="Li Q."/>
            <person name="Li C."/>
            <person name="Zhang P."/>
            <person name="Huang Z."/>
            <person name="Berger S.L."/>
            <person name="Reinberg D."/>
            <person name="Wang J."/>
            <person name="Liebig J."/>
        </authorList>
    </citation>
    <scope>NUCLEOTIDE SEQUENCE [LARGE SCALE GENOMIC DNA]</scope>
    <source>
        <strain evidence="15">C129</strain>
    </source>
</reference>
<feature type="domain" description="THAP-type" evidence="13">
    <location>
        <begin position="1"/>
        <end position="81"/>
    </location>
</feature>
<keyword evidence="3" id="KW-0479">Metal-binding</keyword>
<dbReference type="SUPFAM" id="SSF57716">
    <property type="entry name" value="Glucocorticoid receptor-like (DNA-binding domain)"/>
    <property type="match status" value="1"/>
</dbReference>
<evidence type="ECO:0000256" key="3">
    <source>
        <dbReference type="ARBA" id="ARBA00022723"/>
    </source>
</evidence>
<dbReference type="PANTHER" id="PTHR46600">
    <property type="entry name" value="THAP DOMAIN-CONTAINING"/>
    <property type="match status" value="1"/>
</dbReference>
<dbReference type="SMART" id="SM00692">
    <property type="entry name" value="DM3"/>
    <property type="match status" value="1"/>
</dbReference>
<evidence type="ECO:0000256" key="12">
    <source>
        <dbReference type="PROSITE-ProRule" id="PRU00309"/>
    </source>
</evidence>
<dbReference type="OrthoDB" id="7551222at2759"/>
<comment type="subcellular location">
    <subcellularLocation>
        <location evidence="1">Nucleus</location>
        <location evidence="1">Nucleoplasm</location>
    </subcellularLocation>
</comment>
<dbReference type="GO" id="GO:0043565">
    <property type="term" value="F:sequence-specific DNA binding"/>
    <property type="evidence" value="ECO:0007669"/>
    <property type="project" value="InterPro"/>
</dbReference>
<comment type="similarity">
    <text evidence="2">Belongs to the THAP1 family.</text>
</comment>
<dbReference type="Gene3D" id="6.20.210.20">
    <property type="entry name" value="THAP domain"/>
    <property type="match status" value="1"/>
</dbReference>
<accession>E2AFD8</accession>
<dbReference type="SMART" id="SM00980">
    <property type="entry name" value="THAP"/>
    <property type="match status" value="1"/>
</dbReference>
<evidence type="ECO:0000256" key="4">
    <source>
        <dbReference type="ARBA" id="ARBA00022771"/>
    </source>
</evidence>
<keyword evidence="10" id="KW-0539">Nucleus</keyword>
<dbReference type="PANTHER" id="PTHR46600:SF1">
    <property type="entry name" value="THAP DOMAIN-CONTAINING PROTEIN 1"/>
    <property type="match status" value="1"/>
</dbReference>
<dbReference type="InterPro" id="IPR026516">
    <property type="entry name" value="THAP1/10"/>
</dbReference>
<gene>
    <name evidence="14" type="ORF">EAG_07329</name>
</gene>
<dbReference type="InterPro" id="IPR006612">
    <property type="entry name" value="THAP_Znf"/>
</dbReference>
<evidence type="ECO:0000256" key="9">
    <source>
        <dbReference type="ARBA" id="ARBA00023163"/>
    </source>
</evidence>
<keyword evidence="11" id="KW-0131">Cell cycle</keyword>
<proteinExistence type="inferred from homology"/>
<evidence type="ECO:0000256" key="2">
    <source>
        <dbReference type="ARBA" id="ARBA00006177"/>
    </source>
</evidence>
<dbReference type="PROSITE" id="PS50950">
    <property type="entry name" value="ZF_THAP"/>
    <property type="match status" value="1"/>
</dbReference>
<dbReference type="Proteomes" id="UP000000311">
    <property type="component" value="Unassembled WGS sequence"/>
</dbReference>
<keyword evidence="4 12" id="KW-0863">Zinc-finger</keyword>
<evidence type="ECO:0000256" key="11">
    <source>
        <dbReference type="ARBA" id="ARBA00023306"/>
    </source>
</evidence>
<dbReference type="Pfam" id="PF05485">
    <property type="entry name" value="THAP"/>
    <property type="match status" value="1"/>
</dbReference>